<dbReference type="InterPro" id="IPR038765">
    <property type="entry name" value="Papain-like_cys_pep_sf"/>
</dbReference>
<feature type="transmembrane region" description="Helical" evidence="2">
    <location>
        <begin position="20"/>
        <end position="53"/>
    </location>
</feature>
<dbReference type="Proteomes" id="UP001262835">
    <property type="component" value="Unassembled WGS sequence"/>
</dbReference>
<evidence type="ECO:0000313" key="5">
    <source>
        <dbReference type="Proteomes" id="UP001262835"/>
    </source>
</evidence>
<dbReference type="PANTHER" id="PTHR42736">
    <property type="entry name" value="PROTEIN-GLUTAMINE GAMMA-GLUTAMYLTRANSFERASE"/>
    <property type="match status" value="1"/>
</dbReference>
<dbReference type="InterPro" id="IPR002931">
    <property type="entry name" value="Transglutaminase-like"/>
</dbReference>
<feature type="transmembrane region" description="Helical" evidence="2">
    <location>
        <begin position="213"/>
        <end position="233"/>
    </location>
</feature>
<proteinExistence type="predicted"/>
<dbReference type="SUPFAM" id="SSF54001">
    <property type="entry name" value="Cysteine proteinases"/>
    <property type="match status" value="1"/>
</dbReference>
<dbReference type="Pfam" id="PF01841">
    <property type="entry name" value="Transglut_core"/>
    <property type="match status" value="1"/>
</dbReference>
<feature type="compositionally biased region" description="Acidic residues" evidence="1">
    <location>
        <begin position="548"/>
        <end position="557"/>
    </location>
</feature>
<evidence type="ECO:0000256" key="2">
    <source>
        <dbReference type="SAM" id="Phobius"/>
    </source>
</evidence>
<keyword evidence="2" id="KW-0812">Transmembrane</keyword>
<dbReference type="Gene3D" id="3.10.620.30">
    <property type="match status" value="1"/>
</dbReference>
<feature type="transmembrane region" description="Helical" evidence="2">
    <location>
        <begin position="74"/>
        <end position="95"/>
    </location>
</feature>
<dbReference type="SMART" id="SM00460">
    <property type="entry name" value="TGc"/>
    <property type="match status" value="1"/>
</dbReference>
<feature type="transmembrane region" description="Helical" evidence="2">
    <location>
        <begin position="177"/>
        <end position="193"/>
    </location>
</feature>
<evidence type="ECO:0000256" key="1">
    <source>
        <dbReference type="SAM" id="MobiDB-lite"/>
    </source>
</evidence>
<keyword evidence="5" id="KW-1185">Reference proteome</keyword>
<feature type="transmembrane region" description="Helical" evidence="2">
    <location>
        <begin position="154"/>
        <end position="171"/>
    </location>
</feature>
<evidence type="ECO:0000313" key="4">
    <source>
        <dbReference type="EMBL" id="MDT3330153.1"/>
    </source>
</evidence>
<name>A0ABU3GHI6_9MICO</name>
<keyword evidence="2" id="KW-1133">Transmembrane helix</keyword>
<comment type="caution">
    <text evidence="4">The sequence shown here is derived from an EMBL/GenBank/DDBJ whole genome shotgun (WGS) entry which is preliminary data.</text>
</comment>
<keyword evidence="2" id="KW-0472">Membrane</keyword>
<dbReference type="Pfam" id="PF11992">
    <property type="entry name" value="TgpA_N"/>
    <property type="match status" value="1"/>
</dbReference>
<accession>A0ABU3GHI6</accession>
<feature type="transmembrane region" description="Helical" evidence="2">
    <location>
        <begin position="115"/>
        <end position="142"/>
    </location>
</feature>
<gene>
    <name evidence="4" type="ORF">Q9S78_05675</name>
</gene>
<feature type="compositionally biased region" description="Low complexity" evidence="1">
    <location>
        <begin position="559"/>
        <end position="575"/>
    </location>
</feature>
<evidence type="ECO:0000259" key="3">
    <source>
        <dbReference type="SMART" id="SM00460"/>
    </source>
</evidence>
<dbReference type="PANTHER" id="PTHR42736:SF1">
    <property type="entry name" value="PROTEIN-GLUTAMINE GAMMA-GLUTAMYLTRANSFERASE"/>
    <property type="match status" value="1"/>
</dbReference>
<dbReference type="InterPro" id="IPR021878">
    <property type="entry name" value="TgpA_N"/>
</dbReference>
<feature type="transmembrane region" description="Helical" evidence="2">
    <location>
        <begin position="596"/>
        <end position="620"/>
    </location>
</feature>
<dbReference type="RefSeq" id="WP_311859259.1">
    <property type="nucleotide sequence ID" value="NZ_JAUZVT010000001.1"/>
</dbReference>
<organism evidence="4 5">
    <name type="scientific">Microbacterium aquilitoris</name>
    <dbReference type="NCBI Taxonomy" id="3067307"/>
    <lineage>
        <taxon>Bacteria</taxon>
        <taxon>Bacillati</taxon>
        <taxon>Actinomycetota</taxon>
        <taxon>Actinomycetes</taxon>
        <taxon>Micrococcales</taxon>
        <taxon>Microbacteriaceae</taxon>
        <taxon>Microbacterium</taxon>
    </lineage>
</organism>
<feature type="domain" description="Transglutaminase-like" evidence="3">
    <location>
        <begin position="462"/>
        <end position="537"/>
    </location>
</feature>
<feature type="region of interest" description="Disordered" evidence="1">
    <location>
        <begin position="543"/>
        <end position="587"/>
    </location>
</feature>
<protein>
    <submittedName>
        <fullName evidence="4">DUF3488 and transglutaminase-like domain-containing protein</fullName>
    </submittedName>
</protein>
<reference evidence="4 5" key="1">
    <citation type="submission" date="2023-08" db="EMBL/GenBank/DDBJ databases">
        <title>Microbacterium aquilitoris sp. nov. and Microbacterium gwkjibeachense sp. nov., isolated from beach.</title>
        <authorList>
            <person name="Lee S.D."/>
            <person name="Yang H."/>
            <person name="Kim I."/>
        </authorList>
    </citation>
    <scope>NUCLEOTIDE SEQUENCE [LARGE SCALE GENOMIC DNA]</scope>
    <source>
        <strain evidence="4 5">KSW-18</strain>
    </source>
</reference>
<dbReference type="EMBL" id="JAUZVT010000001">
    <property type="protein sequence ID" value="MDT3330153.1"/>
    <property type="molecule type" value="Genomic_DNA"/>
</dbReference>
<sequence length="747" mass="77885">MPAEPQGAARPRYDGPSTVALLLGLVAALVPLFSVIAGGAWAALAFVLAGLLLGAGYLLRRLRLGALVVTPSLLAIWIATMTAVFFSDVAWLFIIPSGEAFARVPRLVEIASSDIAVGVAPLEASASLTFLIVGAVGLLAVALDHVVLTARMPLLAGVALIAVWLIPTLAVPQVMDLWAFAFLAVVLLWLLRAETRARHRARSADAPRGGVGAVAAVIAASAIVIAVIAAPALPTPAAPSGGFGGGTSIDASLNLGDDLRRPAEIPVVRQWSAAAAPAYLRVATLTELEGNSWQPDRNRSVPIDEWVPEDSAADGIEIVEDRRTVEVLDLSSAQLPVPADAVSFDGVTGSWRITAANGTVASPTSAARGQTFEVVSRTPRPTLEQARAAEARGGPREAVELPADTPSQIADLATEVTADSSNDYDRLLALQSWFRGPSFDYSLSAPVEEGFDGSGVEAVERFLQVRSGYCVHFASAFAIMARTLDMPSRVVVGFLPGLPTGDVEGDDRVYQATTAQLHAWPEVFFAGIGWVAFEPTKSLGAAQRFASEDDGSNEPEPEPSATATPQPTSTASAAPRPDEDPTAGATPTTTFSVVTVLPVLGIVAGVILLLSLPGLAGAVVSRRRRSQARRGSAAAAWRLVQDTALDLGIPVPESESPRAFGERLQADHGGPPVALDRLVGAVERSSYAQPGSFGDADGDELVTDAAAIRAGLFAAVSVPRRLAARLLPRSLVVHPGSTFAEAMPLQR</sequence>
<dbReference type="InterPro" id="IPR052901">
    <property type="entry name" value="Bact_TGase-like"/>
</dbReference>